<protein>
    <submittedName>
        <fullName evidence="3">D-alanyl-D-alanine carboxypeptidase/D-alanyl-D-alanine-endopeptidase</fullName>
        <ecNumber evidence="3">3.4.16.4</ecNumber>
    </submittedName>
</protein>
<dbReference type="InterPro" id="IPR012338">
    <property type="entry name" value="Beta-lactam/transpept-like"/>
</dbReference>
<dbReference type="EMBL" id="JAOTIF010000015">
    <property type="protein sequence ID" value="MCU7550798.1"/>
    <property type="molecule type" value="Genomic_DNA"/>
</dbReference>
<reference evidence="3" key="2">
    <citation type="submission" date="2023-04" db="EMBL/GenBank/DDBJ databases">
        <title>Paracnuella aquatica gen. nov., sp. nov., a member of the family Chitinophagaceae isolated from a hot spring.</title>
        <authorList>
            <person name="Wang C."/>
        </authorList>
    </citation>
    <scope>NUCLEOTIDE SEQUENCE</scope>
    <source>
        <strain evidence="3">LB-8</strain>
    </source>
</reference>
<organism evidence="3 4">
    <name type="scientific">Paraflavisolibacter caeni</name>
    <dbReference type="NCBI Taxonomy" id="2982496"/>
    <lineage>
        <taxon>Bacteria</taxon>
        <taxon>Pseudomonadati</taxon>
        <taxon>Bacteroidota</taxon>
        <taxon>Chitinophagia</taxon>
        <taxon>Chitinophagales</taxon>
        <taxon>Chitinophagaceae</taxon>
        <taxon>Paraflavisolibacter</taxon>
    </lineage>
</organism>
<comment type="similarity">
    <text evidence="1">Belongs to the peptidase S13 family.</text>
</comment>
<dbReference type="InterPro" id="IPR000667">
    <property type="entry name" value="Peptidase_S13"/>
</dbReference>
<evidence type="ECO:0000256" key="2">
    <source>
        <dbReference type="ARBA" id="ARBA00022801"/>
    </source>
</evidence>
<evidence type="ECO:0000313" key="4">
    <source>
        <dbReference type="Proteomes" id="UP001155483"/>
    </source>
</evidence>
<dbReference type="RefSeq" id="WP_279298235.1">
    <property type="nucleotide sequence ID" value="NZ_JAOTIF010000015.1"/>
</dbReference>
<dbReference type="PANTHER" id="PTHR30023:SF0">
    <property type="entry name" value="PENICILLIN-SENSITIVE CARBOXYPEPTIDASE A"/>
    <property type="match status" value="1"/>
</dbReference>
<dbReference type="Pfam" id="PF02113">
    <property type="entry name" value="Peptidase_S13"/>
    <property type="match status" value="2"/>
</dbReference>
<dbReference type="GO" id="GO:0006508">
    <property type="term" value="P:proteolysis"/>
    <property type="evidence" value="ECO:0007669"/>
    <property type="project" value="InterPro"/>
</dbReference>
<dbReference type="EC" id="3.4.16.4" evidence="3"/>
<dbReference type="GO" id="GO:0000270">
    <property type="term" value="P:peptidoglycan metabolic process"/>
    <property type="evidence" value="ECO:0007669"/>
    <property type="project" value="TreeGrafter"/>
</dbReference>
<dbReference type="SUPFAM" id="SSF56601">
    <property type="entry name" value="beta-lactamase/transpeptidase-like"/>
    <property type="match status" value="1"/>
</dbReference>
<accession>A0A9X2XPA3</accession>
<reference evidence="3" key="1">
    <citation type="submission" date="2022-09" db="EMBL/GenBank/DDBJ databases">
        <authorList>
            <person name="Yuan C."/>
            <person name="Ke Z."/>
        </authorList>
    </citation>
    <scope>NUCLEOTIDE SEQUENCE</scope>
    <source>
        <strain evidence="3">LB-8</strain>
    </source>
</reference>
<dbReference type="GO" id="GO:0009002">
    <property type="term" value="F:serine-type D-Ala-D-Ala carboxypeptidase activity"/>
    <property type="evidence" value="ECO:0007669"/>
    <property type="project" value="UniProtKB-EC"/>
</dbReference>
<gene>
    <name evidence="3" type="primary">dacB</name>
    <name evidence="3" type="ORF">OCK74_16890</name>
</gene>
<keyword evidence="4" id="KW-1185">Reference proteome</keyword>
<keyword evidence="2 3" id="KW-0378">Hydrolase</keyword>
<sequence length="464" mass="51336">MKNGLLIFVTFCFFVIAEAQSVSARLSKSFQQFESDLQLRNGISSLYVLDGVTGEVIFEKNASVGLMPASTQKIITSATAYELLGKDYRYITDISFSGNKASGKLKIKASGDPALGSWRWPFTKESVIVDQIVKSVGRQSIQNIEEIVVDVSGWEIETIPDGWIVQDIGNYYGAGSEALNWRENQFDLVLRSGTNVGDSVQIIESNPKLIGYNLESYVSTAPKGSGDNAYIYFPLQSGPGMVRGTIPVGENRFVISGAFPSAGKQFTGTLKEELKKSGKANNAAVVFMNKELSQYAGKSNEVLIWTHVSPTLDSLIYWLNKKSINLYAETLLKTISLQKNGLASRTESIELLKKFWQQKGIPVTELNIVDGSGLSPLNRVTSKAQVIVLQYAQKQPWFNGFYNSLPEYNDMRMKSGTMSGVKGFTGYHKSKDGRTYIFSFLVNNFNGPSSSLVQKMYKVLNELK</sequence>
<dbReference type="AlphaFoldDB" id="A0A9X2XPA3"/>
<proteinExistence type="inferred from homology"/>
<evidence type="ECO:0000256" key="1">
    <source>
        <dbReference type="ARBA" id="ARBA00006096"/>
    </source>
</evidence>
<name>A0A9X2XPA3_9BACT</name>
<dbReference type="PANTHER" id="PTHR30023">
    <property type="entry name" value="D-ALANYL-D-ALANINE CARBOXYPEPTIDASE"/>
    <property type="match status" value="1"/>
</dbReference>
<keyword evidence="3" id="KW-0645">Protease</keyword>
<dbReference type="PRINTS" id="PR00922">
    <property type="entry name" value="DADACBPTASE3"/>
</dbReference>
<evidence type="ECO:0000313" key="3">
    <source>
        <dbReference type="EMBL" id="MCU7550798.1"/>
    </source>
</evidence>
<dbReference type="Gene3D" id="3.40.710.10">
    <property type="entry name" value="DD-peptidase/beta-lactamase superfamily"/>
    <property type="match status" value="2"/>
</dbReference>
<keyword evidence="3" id="KW-0121">Carboxypeptidase</keyword>
<dbReference type="Proteomes" id="UP001155483">
    <property type="component" value="Unassembled WGS sequence"/>
</dbReference>
<comment type="caution">
    <text evidence="3">The sequence shown here is derived from an EMBL/GenBank/DDBJ whole genome shotgun (WGS) entry which is preliminary data.</text>
</comment>
<dbReference type="NCBIfam" id="TIGR00666">
    <property type="entry name" value="PBP4"/>
    <property type="match status" value="1"/>
</dbReference>